<protein>
    <submittedName>
        <fullName evidence="1">Uncharacterized protein</fullName>
    </submittedName>
</protein>
<accession>A0ABY6LCL1</accession>
<dbReference type="Proteomes" id="UP001235939">
    <property type="component" value="Chromosome 15"/>
</dbReference>
<keyword evidence="2" id="KW-1185">Reference proteome</keyword>
<reference evidence="1 2" key="1">
    <citation type="submission" date="2022-01" db="EMBL/GenBank/DDBJ databases">
        <title>A chromosomal length assembly of Cordylochernes scorpioides.</title>
        <authorList>
            <person name="Zeh D."/>
            <person name="Zeh J."/>
        </authorList>
    </citation>
    <scope>NUCLEOTIDE SEQUENCE [LARGE SCALE GENOMIC DNA]</scope>
    <source>
        <strain evidence="1">IN4F17</strain>
        <tissue evidence="1">Whole Body</tissue>
    </source>
</reference>
<evidence type="ECO:0000313" key="2">
    <source>
        <dbReference type="Proteomes" id="UP001235939"/>
    </source>
</evidence>
<name>A0ABY6LCL1_9ARAC</name>
<dbReference type="EMBL" id="CP092877">
    <property type="protein sequence ID" value="UYV77435.1"/>
    <property type="molecule type" value="Genomic_DNA"/>
</dbReference>
<gene>
    <name evidence="1" type="ORF">LAZ67_15001020</name>
</gene>
<evidence type="ECO:0000313" key="1">
    <source>
        <dbReference type="EMBL" id="UYV77435.1"/>
    </source>
</evidence>
<proteinExistence type="predicted"/>
<organism evidence="1 2">
    <name type="scientific">Cordylochernes scorpioides</name>
    <dbReference type="NCBI Taxonomy" id="51811"/>
    <lineage>
        <taxon>Eukaryota</taxon>
        <taxon>Metazoa</taxon>
        <taxon>Ecdysozoa</taxon>
        <taxon>Arthropoda</taxon>
        <taxon>Chelicerata</taxon>
        <taxon>Arachnida</taxon>
        <taxon>Pseudoscorpiones</taxon>
        <taxon>Cheliferoidea</taxon>
        <taxon>Chernetidae</taxon>
        <taxon>Cordylochernes</taxon>
    </lineage>
</organism>
<sequence>MPNIHDKLNLSIAPPLNSVSLSAVPFFEAEMEAMEITNPFGVLAESQENGLQAHMNLTQPTGQG</sequence>